<feature type="transmembrane region" description="Helical" evidence="7">
    <location>
        <begin position="141"/>
        <end position="160"/>
    </location>
</feature>
<dbReference type="InterPro" id="IPR031312">
    <property type="entry name" value="Na/sul_symport_CS"/>
</dbReference>
<dbReference type="Gene3D" id="3.30.70.1450">
    <property type="entry name" value="Regulator of K+ conductance, C-terminal domain"/>
    <property type="match status" value="2"/>
</dbReference>
<evidence type="ECO:0000313" key="10">
    <source>
        <dbReference type="Proteomes" id="UP000198654"/>
    </source>
</evidence>
<dbReference type="InterPro" id="IPR004680">
    <property type="entry name" value="Cit_transptr-like_dom"/>
</dbReference>
<evidence type="ECO:0000256" key="1">
    <source>
        <dbReference type="ARBA" id="ARBA00004141"/>
    </source>
</evidence>
<dbReference type="InterPro" id="IPR051679">
    <property type="entry name" value="DASS-Related_Transporters"/>
</dbReference>
<evidence type="ECO:0000256" key="7">
    <source>
        <dbReference type="SAM" id="Phobius"/>
    </source>
</evidence>
<keyword evidence="5 7" id="KW-1133">Transmembrane helix</keyword>
<sequence length="588" mass="63381">MELPALLTLAVIVAVLATLAMTRIAADVILMTALTFLVISGILTPQEALAGFANTGVMTIATLYVVAAGLKETGAIRWIAHRLLGQPENVRHAQLRVLAPVSGLSAFMNNTTVVAMFIPAIQEWAQRLKLPPSKLLLPLSYAAILGGTCTLIGTSTNLVVDGLLQSRKDVSLGMFELAWVGVPVLFIGGGFLWLLADRLLPDRQGVLEQLEQAREYCVEVNVEPKGPLPGKTIAEAGLRSLAHGYLAEIERDGRLMTVVPPDTELKADDILIFIGAPECARELRRIHGLKPANGDVQKLDIAHHRRCLVEAVVGPDFAGLHQTVRESRFRSRFQAVILSISRAGRRLPGKVGDIRLQMGDTLLLETAQEFVEQYRYRKDFLLVSALNDSTPPDFRKAPLALGILASMVAVSALGLLSILEAALLASGAMLFTRCLTASKARRYVDLSVLVVIAASFSLGAAMDKTGAASQIASWLMFTNSMAPWLALALVYLMTVVFTELITNNASAVLMFPIAMAVAEQLGVNFMPFAIAIMFAASASFMTPIGYQTNLMVLGPGGYRMSDYFRLGAPLSVVVAITSITLIPLVWGF</sequence>
<dbReference type="OrthoDB" id="9809303at2"/>
<feature type="transmembrane region" description="Helical" evidence="7">
    <location>
        <begin position="566"/>
        <end position="586"/>
    </location>
</feature>
<organism evidence="9 10">
    <name type="scientific">Modicisalibacter muralis</name>
    <dbReference type="NCBI Taxonomy" id="119000"/>
    <lineage>
        <taxon>Bacteria</taxon>
        <taxon>Pseudomonadati</taxon>
        <taxon>Pseudomonadota</taxon>
        <taxon>Gammaproteobacteria</taxon>
        <taxon>Oceanospirillales</taxon>
        <taxon>Halomonadaceae</taxon>
        <taxon>Modicisalibacter</taxon>
    </lineage>
</organism>
<dbReference type="GO" id="GO:0005886">
    <property type="term" value="C:plasma membrane"/>
    <property type="evidence" value="ECO:0007669"/>
    <property type="project" value="TreeGrafter"/>
</dbReference>
<evidence type="ECO:0000256" key="6">
    <source>
        <dbReference type="ARBA" id="ARBA00023136"/>
    </source>
</evidence>
<reference evidence="9 10" key="1">
    <citation type="submission" date="2016-10" db="EMBL/GenBank/DDBJ databases">
        <authorList>
            <person name="de Groot N.N."/>
        </authorList>
    </citation>
    <scope>NUCLEOTIDE SEQUENCE [LARGE SCALE GENOMIC DNA]</scope>
    <source>
        <strain evidence="9 10">DSM 14789</strain>
    </source>
</reference>
<feature type="transmembrane region" description="Helical" evidence="7">
    <location>
        <begin position="523"/>
        <end position="546"/>
    </location>
</feature>
<protein>
    <submittedName>
        <fullName evidence="9">Di-and tricarboxylate transporter</fullName>
    </submittedName>
</protein>
<keyword evidence="3 7" id="KW-0812">Transmembrane</keyword>
<evidence type="ECO:0000256" key="2">
    <source>
        <dbReference type="ARBA" id="ARBA00022448"/>
    </source>
</evidence>
<dbReference type="PANTHER" id="PTHR43652">
    <property type="entry name" value="BASIC AMINO ACID ANTIPORTER YFCC-RELATED"/>
    <property type="match status" value="1"/>
</dbReference>
<evidence type="ECO:0000256" key="3">
    <source>
        <dbReference type="ARBA" id="ARBA00022692"/>
    </source>
</evidence>
<dbReference type="Proteomes" id="UP000198654">
    <property type="component" value="Unassembled WGS sequence"/>
</dbReference>
<keyword evidence="4" id="KW-0677">Repeat</keyword>
<feature type="transmembrane region" description="Helical" evidence="7">
    <location>
        <begin position="482"/>
        <end position="502"/>
    </location>
</feature>
<dbReference type="GO" id="GO:0006813">
    <property type="term" value="P:potassium ion transport"/>
    <property type="evidence" value="ECO:0007669"/>
    <property type="project" value="InterPro"/>
</dbReference>
<keyword evidence="10" id="KW-1185">Reference proteome</keyword>
<dbReference type="GO" id="GO:0008324">
    <property type="term" value="F:monoatomic cation transmembrane transporter activity"/>
    <property type="evidence" value="ECO:0007669"/>
    <property type="project" value="InterPro"/>
</dbReference>
<name>A0A1G9M2B1_9GAMM</name>
<evidence type="ECO:0000259" key="8">
    <source>
        <dbReference type="PROSITE" id="PS51202"/>
    </source>
</evidence>
<dbReference type="RefSeq" id="WP_089728585.1">
    <property type="nucleotide sequence ID" value="NZ_FNGI01000006.1"/>
</dbReference>
<dbReference type="Pfam" id="PF03600">
    <property type="entry name" value="CitMHS"/>
    <property type="match status" value="1"/>
</dbReference>
<dbReference type="EMBL" id="FNGI01000006">
    <property type="protein sequence ID" value="SDL68067.1"/>
    <property type="molecule type" value="Genomic_DNA"/>
</dbReference>
<keyword evidence="2" id="KW-0813">Transport</keyword>
<dbReference type="SUPFAM" id="SSF116726">
    <property type="entry name" value="TrkA C-terminal domain-like"/>
    <property type="match status" value="2"/>
</dbReference>
<evidence type="ECO:0000256" key="4">
    <source>
        <dbReference type="ARBA" id="ARBA00022737"/>
    </source>
</evidence>
<evidence type="ECO:0000256" key="5">
    <source>
        <dbReference type="ARBA" id="ARBA00022989"/>
    </source>
</evidence>
<evidence type="ECO:0000313" key="9">
    <source>
        <dbReference type="EMBL" id="SDL68067.1"/>
    </source>
</evidence>
<feature type="transmembrane region" description="Helical" evidence="7">
    <location>
        <begin position="443"/>
        <end position="462"/>
    </location>
</feature>
<comment type="subcellular location">
    <subcellularLocation>
        <location evidence="1">Membrane</location>
        <topology evidence="1">Multi-pass membrane protein</topology>
    </subcellularLocation>
</comment>
<dbReference type="STRING" id="119000.SAMN05661010_02257"/>
<dbReference type="InterPro" id="IPR006037">
    <property type="entry name" value="RCK_C"/>
</dbReference>
<feature type="transmembrane region" description="Helical" evidence="7">
    <location>
        <begin position="97"/>
        <end position="121"/>
    </location>
</feature>
<feature type="transmembrane region" description="Helical" evidence="7">
    <location>
        <begin position="172"/>
        <end position="196"/>
    </location>
</feature>
<feature type="domain" description="RCK C-terminal" evidence="8">
    <location>
        <begin position="296"/>
        <end position="380"/>
    </location>
</feature>
<dbReference type="PROSITE" id="PS51202">
    <property type="entry name" value="RCK_C"/>
    <property type="match status" value="2"/>
</dbReference>
<dbReference type="AlphaFoldDB" id="A0A1G9M2B1"/>
<dbReference type="PANTHER" id="PTHR43652:SF2">
    <property type="entry name" value="BASIC AMINO ACID ANTIPORTER YFCC-RELATED"/>
    <property type="match status" value="1"/>
</dbReference>
<feature type="transmembrane region" description="Helical" evidence="7">
    <location>
        <begin position="399"/>
        <end position="431"/>
    </location>
</feature>
<dbReference type="Pfam" id="PF02080">
    <property type="entry name" value="TrkA_C"/>
    <property type="match status" value="1"/>
</dbReference>
<dbReference type="InterPro" id="IPR036721">
    <property type="entry name" value="RCK_C_sf"/>
</dbReference>
<dbReference type="PROSITE" id="PS01271">
    <property type="entry name" value="NA_SULFATE"/>
    <property type="match status" value="1"/>
</dbReference>
<gene>
    <name evidence="9" type="ORF">SAMN05661010_02257</name>
</gene>
<feature type="transmembrane region" description="Helical" evidence="7">
    <location>
        <begin position="49"/>
        <end position="70"/>
    </location>
</feature>
<keyword evidence="6 7" id="KW-0472">Membrane</keyword>
<proteinExistence type="predicted"/>
<feature type="domain" description="RCK C-terminal" evidence="8">
    <location>
        <begin position="205"/>
        <end position="289"/>
    </location>
</feature>
<accession>A0A1G9M2B1</accession>